<name>A0A1N7H252_9EURY</name>
<keyword evidence="3" id="KW-0233">DNA recombination</keyword>
<dbReference type="OrthoDB" id="24728at2157"/>
<dbReference type="AlphaFoldDB" id="A0A1N7H252"/>
<gene>
    <name evidence="5" type="ORF">SAMN05421752_12130</name>
</gene>
<feature type="domain" description="Resolvase/invertase-type recombinase catalytic" evidence="4">
    <location>
        <begin position="7"/>
        <end position="154"/>
    </location>
</feature>
<dbReference type="SMART" id="SM00857">
    <property type="entry name" value="Resolvase"/>
    <property type="match status" value="1"/>
</dbReference>
<evidence type="ECO:0000256" key="3">
    <source>
        <dbReference type="ARBA" id="ARBA00023172"/>
    </source>
</evidence>
<dbReference type="PANTHER" id="PTHR30461">
    <property type="entry name" value="DNA-INVERTASE FROM LAMBDOID PROPHAGE"/>
    <property type="match status" value="1"/>
</dbReference>
<evidence type="ECO:0000256" key="2">
    <source>
        <dbReference type="ARBA" id="ARBA00023125"/>
    </source>
</evidence>
<evidence type="ECO:0000259" key="4">
    <source>
        <dbReference type="PROSITE" id="PS51736"/>
    </source>
</evidence>
<dbReference type="STRING" id="308853.SAMN05421752_12130"/>
<dbReference type="SUPFAM" id="SSF53041">
    <property type="entry name" value="Resolvase-like"/>
    <property type="match status" value="1"/>
</dbReference>
<dbReference type="Proteomes" id="UP000185936">
    <property type="component" value="Unassembled WGS sequence"/>
</dbReference>
<keyword evidence="2" id="KW-0238">DNA-binding</keyword>
<dbReference type="EMBL" id="FTNR01000021">
    <property type="protein sequence ID" value="SIS18937.1"/>
    <property type="molecule type" value="Genomic_DNA"/>
</dbReference>
<dbReference type="InterPro" id="IPR036162">
    <property type="entry name" value="Resolvase-like_N_sf"/>
</dbReference>
<dbReference type="Gene3D" id="3.40.50.1390">
    <property type="entry name" value="Resolvase, N-terminal catalytic domain"/>
    <property type="match status" value="1"/>
</dbReference>
<reference evidence="6" key="1">
    <citation type="submission" date="2017-01" db="EMBL/GenBank/DDBJ databases">
        <authorList>
            <person name="Varghese N."/>
            <person name="Submissions S."/>
        </authorList>
    </citation>
    <scope>NUCLEOTIDE SEQUENCE [LARGE SCALE GENOMIC DNA]</scope>
    <source>
        <strain evidence="6">type strain: HArc-</strain>
    </source>
</reference>
<evidence type="ECO:0000256" key="1">
    <source>
        <dbReference type="ARBA" id="ARBA00022908"/>
    </source>
</evidence>
<proteinExistence type="predicted"/>
<dbReference type="CDD" id="cd00338">
    <property type="entry name" value="Ser_Recombinase"/>
    <property type="match status" value="1"/>
</dbReference>
<dbReference type="PROSITE" id="PS51736">
    <property type="entry name" value="RECOMBINASES_3"/>
    <property type="match status" value="1"/>
</dbReference>
<sequence length="253" mass="29373">MIDDTKDYAKYIRASTDTQEKSHQMHDLDRWLEENTAIDPTEITNYVDLDVSGSTRDREDYLELLDRIKNGELDHVVVWEISRIGRRGSIIQEFFDACEDNGVTVHITNGKVDKIKPDGTNRFVADVVGMVYTEERRQIIRRTKSGLRRARREGKWLGQTPTGFARSDEGYLHPNLSPDYEEGETSYLDVVRALEAIEDGASYREAAREIPNCTRQTLMNIHKDDERRRWYLEEEAEDERVDAALDEIDRADD</sequence>
<keyword evidence="1" id="KW-0229">DNA integration</keyword>
<dbReference type="PROSITE" id="PS00397">
    <property type="entry name" value="RECOMBINASES_1"/>
    <property type="match status" value="1"/>
</dbReference>
<dbReference type="GO" id="GO:0015074">
    <property type="term" value="P:DNA integration"/>
    <property type="evidence" value="ECO:0007669"/>
    <property type="project" value="UniProtKB-KW"/>
</dbReference>
<dbReference type="InterPro" id="IPR006119">
    <property type="entry name" value="Resolv_N"/>
</dbReference>
<dbReference type="GO" id="GO:0003677">
    <property type="term" value="F:DNA binding"/>
    <property type="evidence" value="ECO:0007669"/>
    <property type="project" value="UniProtKB-KW"/>
</dbReference>
<dbReference type="PANTHER" id="PTHR30461:SF2">
    <property type="entry name" value="SERINE RECOMBINASE PINE-RELATED"/>
    <property type="match status" value="1"/>
</dbReference>
<evidence type="ECO:0000313" key="6">
    <source>
        <dbReference type="Proteomes" id="UP000185936"/>
    </source>
</evidence>
<dbReference type="InterPro" id="IPR050639">
    <property type="entry name" value="SSR_resolvase"/>
</dbReference>
<dbReference type="Pfam" id="PF00239">
    <property type="entry name" value="Resolvase"/>
    <property type="match status" value="1"/>
</dbReference>
<keyword evidence="6" id="KW-1185">Reference proteome</keyword>
<organism evidence="5 6">
    <name type="scientific">Natronorubrum thiooxidans</name>
    <dbReference type="NCBI Taxonomy" id="308853"/>
    <lineage>
        <taxon>Archaea</taxon>
        <taxon>Methanobacteriati</taxon>
        <taxon>Methanobacteriota</taxon>
        <taxon>Stenosarchaea group</taxon>
        <taxon>Halobacteria</taxon>
        <taxon>Halobacteriales</taxon>
        <taxon>Natrialbaceae</taxon>
        <taxon>Natronorubrum</taxon>
    </lineage>
</organism>
<dbReference type="RefSeq" id="WP_076610730.1">
    <property type="nucleotide sequence ID" value="NZ_FTNR01000021.1"/>
</dbReference>
<accession>A0A1N7H252</accession>
<dbReference type="InterPro" id="IPR006118">
    <property type="entry name" value="Recombinase_CS"/>
</dbReference>
<evidence type="ECO:0000313" key="5">
    <source>
        <dbReference type="EMBL" id="SIS18937.1"/>
    </source>
</evidence>
<dbReference type="GO" id="GO:0000150">
    <property type="term" value="F:DNA strand exchange activity"/>
    <property type="evidence" value="ECO:0007669"/>
    <property type="project" value="InterPro"/>
</dbReference>
<protein>
    <submittedName>
        <fullName evidence="5">Resolvase, N terminal domain</fullName>
    </submittedName>
</protein>